<dbReference type="GO" id="GO:0016757">
    <property type="term" value="F:glycosyltransferase activity"/>
    <property type="evidence" value="ECO:0007669"/>
    <property type="project" value="TreeGrafter"/>
</dbReference>
<dbReference type="Pfam" id="PF13579">
    <property type="entry name" value="Glyco_trans_4_4"/>
    <property type="match status" value="1"/>
</dbReference>
<organism evidence="2 3">
    <name type="scientific">Devosia pacifica</name>
    <dbReference type="NCBI Taxonomy" id="1335967"/>
    <lineage>
        <taxon>Bacteria</taxon>
        <taxon>Pseudomonadati</taxon>
        <taxon>Pseudomonadota</taxon>
        <taxon>Alphaproteobacteria</taxon>
        <taxon>Hyphomicrobiales</taxon>
        <taxon>Devosiaceae</taxon>
        <taxon>Devosia</taxon>
    </lineage>
</organism>
<keyword evidence="2" id="KW-0808">Transferase</keyword>
<evidence type="ECO:0000313" key="2">
    <source>
        <dbReference type="EMBL" id="GHA25433.1"/>
    </source>
</evidence>
<reference evidence="2" key="2">
    <citation type="submission" date="2020-09" db="EMBL/GenBank/DDBJ databases">
        <authorList>
            <person name="Sun Q."/>
            <person name="Kim S."/>
        </authorList>
    </citation>
    <scope>NUCLEOTIDE SEQUENCE</scope>
    <source>
        <strain evidence="2">KCTC 32437</strain>
    </source>
</reference>
<dbReference type="InterPro" id="IPR028098">
    <property type="entry name" value="Glyco_trans_4-like_N"/>
</dbReference>
<gene>
    <name evidence="2" type="ORF">GCM10007989_21380</name>
</gene>
<comment type="caution">
    <text evidence="2">The sequence shown here is derived from an EMBL/GenBank/DDBJ whole genome shotgun (WGS) entry which is preliminary data.</text>
</comment>
<dbReference type="SUPFAM" id="SSF53756">
    <property type="entry name" value="UDP-Glycosyltransferase/glycogen phosphorylase"/>
    <property type="match status" value="1"/>
</dbReference>
<proteinExistence type="predicted"/>
<dbReference type="InterPro" id="IPR050194">
    <property type="entry name" value="Glycosyltransferase_grp1"/>
</dbReference>
<evidence type="ECO:0000313" key="3">
    <source>
        <dbReference type="Proteomes" id="UP000646579"/>
    </source>
</evidence>
<dbReference type="Pfam" id="PF13692">
    <property type="entry name" value="Glyco_trans_1_4"/>
    <property type="match status" value="1"/>
</dbReference>
<dbReference type="RefSeq" id="WP_189425665.1">
    <property type="nucleotide sequence ID" value="NZ_BMZE01000002.1"/>
</dbReference>
<dbReference type="PANTHER" id="PTHR45947:SF3">
    <property type="entry name" value="SULFOQUINOVOSYL TRANSFERASE SQD2"/>
    <property type="match status" value="1"/>
</dbReference>
<reference evidence="2" key="1">
    <citation type="journal article" date="2014" name="Int. J. Syst. Evol. Microbiol.">
        <title>Complete genome sequence of Corynebacterium casei LMG S-19264T (=DSM 44701T), isolated from a smear-ripened cheese.</title>
        <authorList>
            <consortium name="US DOE Joint Genome Institute (JGI-PGF)"/>
            <person name="Walter F."/>
            <person name="Albersmeier A."/>
            <person name="Kalinowski J."/>
            <person name="Ruckert C."/>
        </authorList>
    </citation>
    <scope>NUCLEOTIDE SEQUENCE</scope>
    <source>
        <strain evidence="2">KCTC 32437</strain>
    </source>
</reference>
<keyword evidence="3" id="KW-1185">Reference proteome</keyword>
<protein>
    <submittedName>
        <fullName evidence="2">Glycosyl transferase</fullName>
    </submittedName>
</protein>
<name>A0A918VUI9_9HYPH</name>
<accession>A0A918VUI9</accession>
<dbReference type="Gene3D" id="3.40.50.2000">
    <property type="entry name" value="Glycogen Phosphorylase B"/>
    <property type="match status" value="2"/>
</dbReference>
<dbReference type="EMBL" id="BMZE01000002">
    <property type="protein sequence ID" value="GHA25433.1"/>
    <property type="molecule type" value="Genomic_DNA"/>
</dbReference>
<evidence type="ECO:0000259" key="1">
    <source>
        <dbReference type="Pfam" id="PF13579"/>
    </source>
</evidence>
<dbReference type="AlphaFoldDB" id="A0A918VUI9"/>
<feature type="domain" description="Glycosyltransferase subfamily 4-like N-terminal" evidence="1">
    <location>
        <begin position="12"/>
        <end position="166"/>
    </location>
</feature>
<sequence>MRVLHFAETLYGGTGTYLNEVLGLQSNAYQRVVVLCPEDQRHLIDSAGVEVVGIQGGGRTLSGLVALANGWRHHLRSTAYDVVHLHSSFAGAIGRLVTRPAARLVYCAHGWAFAGEAGRRGALLYALAERALALSTDAIVNISESETRLAASWGLPGARCVQVANGLRDAACTPLPPNRKAKALLFVGRYDRQKGLDLLLEAMPMLAEDGFTLTMIGGNVIGHSVRPEALPAGVIDRGWQTGEDIQQAMAAADAVIVPSRWEGFGLVAVEAMRAGRPVVCSDVGGLPELVEDGVTGLVARPESRSLAETIRRLRQYDLAEMGVRAREKFESAYRAERVFAQLDAIYRNGVSRP</sequence>
<dbReference type="Proteomes" id="UP000646579">
    <property type="component" value="Unassembled WGS sequence"/>
</dbReference>
<dbReference type="PANTHER" id="PTHR45947">
    <property type="entry name" value="SULFOQUINOVOSYL TRANSFERASE SQD2"/>
    <property type="match status" value="1"/>
</dbReference>